<dbReference type="AlphaFoldDB" id="A0A1J1J7Q3"/>
<name>A0A1J1J7Q3_9DIPT</name>
<keyword evidence="2" id="KW-1185">Reference proteome</keyword>
<accession>A0A1J1J7Q3</accession>
<evidence type="ECO:0000313" key="1">
    <source>
        <dbReference type="EMBL" id="CRL06929.1"/>
    </source>
</evidence>
<evidence type="ECO:0000313" key="2">
    <source>
        <dbReference type="Proteomes" id="UP000183832"/>
    </source>
</evidence>
<dbReference type="EMBL" id="CVRI01000067">
    <property type="protein sequence ID" value="CRL06929.1"/>
    <property type="molecule type" value="Genomic_DNA"/>
</dbReference>
<sequence>MTVVVENCELFLDKCFLSMSTMIEKNMLKTEFKVLNAIIGMKNEAYLNVNLKSMKYARYFKKQTENMRRFEELHCLTIMLEI</sequence>
<reference evidence="1 2" key="1">
    <citation type="submission" date="2015-04" db="EMBL/GenBank/DDBJ databases">
        <authorList>
            <person name="Syromyatnikov M.Y."/>
            <person name="Popov V.N."/>
        </authorList>
    </citation>
    <scope>NUCLEOTIDE SEQUENCE [LARGE SCALE GENOMIC DNA]</scope>
</reference>
<dbReference type="Proteomes" id="UP000183832">
    <property type="component" value="Unassembled WGS sequence"/>
</dbReference>
<organism evidence="1 2">
    <name type="scientific">Clunio marinus</name>
    <dbReference type="NCBI Taxonomy" id="568069"/>
    <lineage>
        <taxon>Eukaryota</taxon>
        <taxon>Metazoa</taxon>
        <taxon>Ecdysozoa</taxon>
        <taxon>Arthropoda</taxon>
        <taxon>Hexapoda</taxon>
        <taxon>Insecta</taxon>
        <taxon>Pterygota</taxon>
        <taxon>Neoptera</taxon>
        <taxon>Endopterygota</taxon>
        <taxon>Diptera</taxon>
        <taxon>Nematocera</taxon>
        <taxon>Chironomoidea</taxon>
        <taxon>Chironomidae</taxon>
        <taxon>Clunio</taxon>
    </lineage>
</organism>
<gene>
    <name evidence="1" type="ORF">CLUMA_CG019720</name>
</gene>
<protein>
    <submittedName>
        <fullName evidence="1">CLUMA_CG019720, isoform A</fullName>
    </submittedName>
</protein>
<proteinExistence type="predicted"/>